<gene>
    <name evidence="3" type="ORF">OnM2_066039</name>
</gene>
<feature type="compositionally biased region" description="Basic and acidic residues" evidence="2">
    <location>
        <begin position="204"/>
        <end position="213"/>
    </location>
</feature>
<name>A0A420HMC6_9PEZI</name>
<evidence type="ECO:0000313" key="4">
    <source>
        <dbReference type="Proteomes" id="UP000286134"/>
    </source>
</evidence>
<feature type="coiled-coil region" evidence="1">
    <location>
        <begin position="294"/>
        <end position="357"/>
    </location>
</feature>
<feature type="non-terminal residue" evidence="3">
    <location>
        <position position="1014"/>
    </location>
</feature>
<dbReference type="STRING" id="212602.A0A420HMC6"/>
<reference evidence="3 4" key="1">
    <citation type="journal article" date="2018" name="BMC Genomics">
        <title>Comparative genome analyses reveal sequence features reflecting distinct modes of host-adaptation between dicot and monocot powdery mildew.</title>
        <authorList>
            <person name="Wu Y."/>
            <person name="Ma X."/>
            <person name="Pan Z."/>
            <person name="Kale S.D."/>
            <person name="Song Y."/>
            <person name="King H."/>
            <person name="Zhang Q."/>
            <person name="Presley C."/>
            <person name="Deng X."/>
            <person name="Wei C.I."/>
            <person name="Xiao S."/>
        </authorList>
    </citation>
    <scope>NUCLEOTIDE SEQUENCE [LARGE SCALE GENOMIC DNA]</scope>
    <source>
        <strain evidence="3">UMSG2</strain>
    </source>
</reference>
<feature type="compositionally biased region" description="Basic and acidic residues" evidence="2">
    <location>
        <begin position="149"/>
        <end position="187"/>
    </location>
</feature>
<keyword evidence="4" id="KW-1185">Reference proteome</keyword>
<evidence type="ECO:0000313" key="3">
    <source>
        <dbReference type="EMBL" id="RKF58594.1"/>
    </source>
</evidence>
<feature type="compositionally biased region" description="Basic and acidic residues" evidence="2">
    <location>
        <begin position="1"/>
        <end position="16"/>
    </location>
</feature>
<dbReference type="AlphaFoldDB" id="A0A420HMC6"/>
<feature type="region of interest" description="Disordered" evidence="2">
    <location>
        <begin position="113"/>
        <end position="187"/>
    </location>
</feature>
<feature type="region of interest" description="Disordered" evidence="2">
    <location>
        <begin position="1"/>
        <end position="66"/>
    </location>
</feature>
<organism evidence="3 4">
    <name type="scientific">Erysiphe neolycopersici</name>
    <dbReference type="NCBI Taxonomy" id="212602"/>
    <lineage>
        <taxon>Eukaryota</taxon>
        <taxon>Fungi</taxon>
        <taxon>Dikarya</taxon>
        <taxon>Ascomycota</taxon>
        <taxon>Pezizomycotina</taxon>
        <taxon>Leotiomycetes</taxon>
        <taxon>Erysiphales</taxon>
        <taxon>Erysiphaceae</taxon>
        <taxon>Erysiphe</taxon>
    </lineage>
</organism>
<feature type="region of interest" description="Disordered" evidence="2">
    <location>
        <begin position="204"/>
        <end position="229"/>
    </location>
</feature>
<dbReference type="OrthoDB" id="5423371at2759"/>
<keyword evidence="1" id="KW-0175">Coiled coil</keyword>
<dbReference type="EMBL" id="MCFK01006676">
    <property type="protein sequence ID" value="RKF58594.1"/>
    <property type="molecule type" value="Genomic_DNA"/>
</dbReference>
<feature type="compositionally biased region" description="Low complexity" evidence="2">
    <location>
        <begin position="214"/>
        <end position="224"/>
    </location>
</feature>
<proteinExistence type="predicted"/>
<comment type="caution">
    <text evidence="3">The sequence shown here is derived from an EMBL/GenBank/DDBJ whole genome shotgun (WGS) entry which is preliminary data.</text>
</comment>
<protein>
    <submittedName>
        <fullName evidence="3">Putative chromosome segregation atpase family protein</fullName>
    </submittedName>
</protein>
<evidence type="ECO:0000256" key="2">
    <source>
        <dbReference type="SAM" id="MobiDB-lite"/>
    </source>
</evidence>
<accession>A0A420HMC6</accession>
<sequence>MPTTDRDVMGENEIHLRHQHSISSDSGRAVVPMWDSSDPERAPPPLPMNPSSPSLASKSNTSSAIQSAHIALTEKAWESGYVTNPPPKRIEYSPERLLMKGVAHKRIKSLQPNIRDLKISPEGGTTLNGPRSLEKSPTRRGASFTTKDIILDNKSPEKESRSFHKGRSPERESKFTSEEKSPEKQRSFRLEEKYAVFEKDIFRDKRKEEDSNRSENPSSSPNDSQINGIMKAPSTLRRPHHSILGENKPPQSATMLALQSIASKDKDSALQIITNDSTALVRTPQAIDAISNQIISLTNIATSLQKEMAQLSRRSKDNATDLISLKEATNARDEDIRKSLRELVQNLNENGARLSTNASGPGSLYLDNKAHNSSVYRGMKAFSLPRISSPASFATSSERESIISPASYVADGVAIIALLEKVLREMATREGQERLLSQISNYFTQNENSTEKKVDDLILLIKSNSSNSDSLANYEGNVSVNRARTLSLEPAPRLELDFEKSQPLSTSRIMTLKSSTSDQSLNHGTAQVTEIINEDTIKLIRIIKDSVTQGGGLTAEVKALVRELRGEVLGMGREIERKFEELNEDSTKSVILEKEHVSRLLKNGIEDLKTHVDQILREYRRQSVASLASKTIVDYQEVCNAVRDAVVHMDKSQSQNFEKQDILDAVKDAWENYKPEIEFQQFGLERDELLTCLKEGLQNYSPQNNVPTASGATREEVYEAIVDGLKKFLLPCINTPVSISREEILIAFRESLEEFEFSSIYSKSIENGITKEDVLDTVKEGLQSFDFSDSIISSIKSTDMYLSRNEIIEAIKDGIKDFEAPKNINEMTFKATQNDEDPGVSRDGSRVDFGHRPDTDSFISQICDKFKNILDSTRTELEIVSKEAKKNLYSSTDVTEKLLETTRDGMEKIRLDMGDFVEKASGYDVKDNIDEIKIRIDSLREEVEWLTTSNSTDSSESVLTEIKNLRDILLTTTNSNAEDENSKLLDSLQEGLESIKQMMTTSLVLPGSTVDENK</sequence>
<evidence type="ECO:0000256" key="1">
    <source>
        <dbReference type="SAM" id="Coils"/>
    </source>
</evidence>
<dbReference type="Proteomes" id="UP000286134">
    <property type="component" value="Unassembled WGS sequence"/>
</dbReference>